<feature type="domain" description="Plastocyanin-like" evidence="6">
    <location>
        <begin position="377"/>
        <end position="491"/>
    </location>
</feature>
<comment type="caution">
    <text evidence="8">The sequence shown here is derived from an EMBL/GenBank/DDBJ whole genome shotgun (WGS) entry which is preliminary data.</text>
</comment>
<evidence type="ECO:0000256" key="1">
    <source>
        <dbReference type="ARBA" id="ARBA00010609"/>
    </source>
</evidence>
<dbReference type="Gene3D" id="2.60.40.420">
    <property type="entry name" value="Cupredoxins - blue copper proteins"/>
    <property type="match status" value="3"/>
</dbReference>
<evidence type="ECO:0000313" key="8">
    <source>
        <dbReference type="EMBL" id="PNS14417.1"/>
    </source>
</evidence>
<dbReference type="GO" id="GO:0016491">
    <property type="term" value="F:oxidoreductase activity"/>
    <property type="evidence" value="ECO:0007669"/>
    <property type="project" value="UniProtKB-KW"/>
</dbReference>
<keyword evidence="9" id="KW-1185">Reference proteome</keyword>
<dbReference type="Proteomes" id="UP000243797">
    <property type="component" value="Unassembled WGS sequence"/>
</dbReference>
<dbReference type="EMBL" id="NKHZ01000086">
    <property type="protein sequence ID" value="PNS14417.1"/>
    <property type="molecule type" value="Genomic_DNA"/>
</dbReference>
<protein>
    <submittedName>
        <fullName evidence="8">Iron transport multicopper oxidase</fullName>
    </submittedName>
</protein>
<evidence type="ECO:0000256" key="5">
    <source>
        <dbReference type="SAM" id="SignalP"/>
    </source>
</evidence>
<feature type="signal peptide" evidence="5">
    <location>
        <begin position="1"/>
        <end position="18"/>
    </location>
</feature>
<dbReference type="CDD" id="cd13889">
    <property type="entry name" value="CuRO_3_BOD"/>
    <property type="match status" value="1"/>
</dbReference>
<comment type="similarity">
    <text evidence="1">Belongs to the multicopper oxidase family.</text>
</comment>
<dbReference type="InterPro" id="IPR045087">
    <property type="entry name" value="Cu-oxidase_fam"/>
</dbReference>
<organism evidence="8 9">
    <name type="scientific">Sphaceloma murrayae</name>
    <dbReference type="NCBI Taxonomy" id="2082308"/>
    <lineage>
        <taxon>Eukaryota</taxon>
        <taxon>Fungi</taxon>
        <taxon>Dikarya</taxon>
        <taxon>Ascomycota</taxon>
        <taxon>Pezizomycotina</taxon>
        <taxon>Dothideomycetes</taxon>
        <taxon>Dothideomycetidae</taxon>
        <taxon>Myriangiales</taxon>
        <taxon>Elsinoaceae</taxon>
        <taxon>Sphaceloma</taxon>
    </lineage>
</organism>
<dbReference type="PROSITE" id="PS00080">
    <property type="entry name" value="MULTICOPPER_OXIDASE2"/>
    <property type="match status" value="1"/>
</dbReference>
<dbReference type="AlphaFoldDB" id="A0A2K1QGX3"/>
<dbReference type="InterPro" id="IPR008972">
    <property type="entry name" value="Cupredoxin"/>
</dbReference>
<dbReference type="OrthoDB" id="262547at2759"/>
<sequence length="595" mass="67200">MLCASVLSLAVFTSSALAKDWDSPVYNYLYQYPLPFPTVKSPLYTYNNPANGKSIDYFEVVIKPLESQVYPNLGVTKLVGYDGESPGPTFNMTRGREAVVRYINQGTQASAIHLHGSYSRAPFDGWAEDTIPVGSYKDYYYPNAQAARTLWYHDHAIDHTAHNAYFGQAGFYIMHDEEELAVPGLPQGKYDVPLALSSKRYNADGTLWDPDTNGETQSLWGDVIHVNGQPWPFFNVEPRKYRFRFLDAAVSRSFILRFESETGTRLNFNVVGSDAGLALKPELVSDLSISMGERYEVVVDFAAYKGQNVTLRNARNVQADVDYLHTDKVMRFVVGQTVTDTSKNDDLPSILRSVEFPVNKNAVDRNFKFGRSGSGGWTVNGITWEDGAEARVLAKPQRGATEIWTLENSSGGWSHPIHIHLVDFQIISRTGGDRTAVLAQERNVLKDVIWLGRNEVIKVIARYAPWDGLYMFHCHNLIHEDHAMMASFNVSALNDLGYTEKTRFLDPMDPTYMAKPYDRALSQESEVLSKLAFFGKLEAYDNVDTIDNKLKSYWLTKTVTTAPLPTSSGVDFFKDLENHDDQDDYYEEEMKERVV</sequence>
<dbReference type="Pfam" id="PF07731">
    <property type="entry name" value="Cu-oxidase_2"/>
    <property type="match status" value="1"/>
</dbReference>
<evidence type="ECO:0000256" key="3">
    <source>
        <dbReference type="ARBA" id="ARBA00023002"/>
    </source>
</evidence>
<dbReference type="PANTHER" id="PTHR48267:SF1">
    <property type="entry name" value="BILIRUBIN OXIDASE"/>
    <property type="match status" value="1"/>
</dbReference>
<evidence type="ECO:0000259" key="6">
    <source>
        <dbReference type="Pfam" id="PF07731"/>
    </source>
</evidence>
<feature type="domain" description="Plastocyanin-like" evidence="7">
    <location>
        <begin position="68"/>
        <end position="178"/>
    </location>
</feature>
<accession>A0A2K1QGX3</accession>
<dbReference type="InterPro" id="IPR011707">
    <property type="entry name" value="Cu-oxidase-like_N"/>
</dbReference>
<keyword evidence="4" id="KW-0186">Copper</keyword>
<keyword evidence="3" id="KW-0560">Oxidoreductase</keyword>
<dbReference type="Pfam" id="PF07732">
    <property type="entry name" value="Cu-oxidase_3"/>
    <property type="match status" value="1"/>
</dbReference>
<dbReference type="STRING" id="2082308.A0A2K1QGX3"/>
<name>A0A2K1QGX3_9PEZI</name>
<dbReference type="PANTHER" id="PTHR48267">
    <property type="entry name" value="CUPREDOXIN SUPERFAMILY PROTEIN"/>
    <property type="match status" value="1"/>
</dbReference>
<evidence type="ECO:0000259" key="7">
    <source>
        <dbReference type="Pfam" id="PF07732"/>
    </source>
</evidence>
<dbReference type="InterPro" id="IPR002355">
    <property type="entry name" value="Cu_oxidase_Cu_BS"/>
</dbReference>
<dbReference type="InParanoid" id="A0A2K1QGX3"/>
<feature type="chain" id="PRO_5014335260" evidence="5">
    <location>
        <begin position="19"/>
        <end position="595"/>
    </location>
</feature>
<proteinExistence type="inferred from homology"/>
<evidence type="ECO:0000256" key="4">
    <source>
        <dbReference type="ARBA" id="ARBA00023008"/>
    </source>
</evidence>
<evidence type="ECO:0000256" key="2">
    <source>
        <dbReference type="ARBA" id="ARBA00022723"/>
    </source>
</evidence>
<dbReference type="InterPro" id="IPR011706">
    <property type="entry name" value="Cu-oxidase_C"/>
</dbReference>
<gene>
    <name evidence="8" type="ORF">CAC42_3703</name>
</gene>
<evidence type="ECO:0000313" key="9">
    <source>
        <dbReference type="Proteomes" id="UP000243797"/>
    </source>
</evidence>
<reference evidence="8 9" key="1">
    <citation type="submission" date="2017-06" db="EMBL/GenBank/DDBJ databases">
        <title>Draft genome sequence of a variant of Elsinoe murrayae.</title>
        <authorList>
            <person name="Cheng Q."/>
        </authorList>
    </citation>
    <scope>NUCLEOTIDE SEQUENCE [LARGE SCALE GENOMIC DNA]</scope>
    <source>
        <strain evidence="8 9">CQ-2017a</strain>
    </source>
</reference>
<keyword evidence="5" id="KW-0732">Signal</keyword>
<dbReference type="SUPFAM" id="SSF49503">
    <property type="entry name" value="Cupredoxins"/>
    <property type="match status" value="3"/>
</dbReference>
<keyword evidence="2" id="KW-0479">Metal-binding</keyword>
<dbReference type="GO" id="GO:0005507">
    <property type="term" value="F:copper ion binding"/>
    <property type="evidence" value="ECO:0007669"/>
    <property type="project" value="InterPro"/>
</dbReference>